<evidence type="ECO:0000256" key="1">
    <source>
        <dbReference type="ARBA" id="ARBA00007789"/>
    </source>
</evidence>
<dbReference type="OrthoDB" id="9780518at2"/>
<name>A0A4R2JY12_9PSEU</name>
<dbReference type="RefSeq" id="WP_132113998.1">
    <property type="nucleotide sequence ID" value="NZ_SLWS01000002.1"/>
</dbReference>
<dbReference type="InterPro" id="IPR011251">
    <property type="entry name" value="Luciferase-like_dom"/>
</dbReference>
<feature type="domain" description="Luciferase-like" evidence="2">
    <location>
        <begin position="13"/>
        <end position="307"/>
    </location>
</feature>
<evidence type="ECO:0000259" key="2">
    <source>
        <dbReference type="Pfam" id="PF00296"/>
    </source>
</evidence>
<dbReference type="InterPro" id="IPR050766">
    <property type="entry name" value="Bact_Lucif_Oxidored"/>
</dbReference>
<dbReference type="PANTHER" id="PTHR30137">
    <property type="entry name" value="LUCIFERASE-LIKE MONOOXYGENASE"/>
    <property type="match status" value="1"/>
</dbReference>
<dbReference type="GO" id="GO:0005829">
    <property type="term" value="C:cytosol"/>
    <property type="evidence" value="ECO:0007669"/>
    <property type="project" value="TreeGrafter"/>
</dbReference>
<comment type="caution">
    <text evidence="3">The sequence shown here is derived from an EMBL/GenBank/DDBJ whole genome shotgun (WGS) entry which is preliminary data.</text>
</comment>
<accession>A0A4R2JY12</accession>
<dbReference type="PANTHER" id="PTHR30137:SF6">
    <property type="entry name" value="LUCIFERASE-LIKE MONOOXYGENASE"/>
    <property type="match status" value="1"/>
</dbReference>
<dbReference type="Gene3D" id="3.20.20.30">
    <property type="entry name" value="Luciferase-like domain"/>
    <property type="match status" value="1"/>
</dbReference>
<evidence type="ECO:0000313" key="4">
    <source>
        <dbReference type="Proteomes" id="UP000295680"/>
    </source>
</evidence>
<keyword evidence="4" id="KW-1185">Reference proteome</keyword>
<dbReference type="FunFam" id="3.20.20.30:FF:000002">
    <property type="entry name" value="LLM class flavin-dependent oxidoreductase"/>
    <property type="match status" value="1"/>
</dbReference>
<organism evidence="3 4">
    <name type="scientific">Actinocrispum wychmicini</name>
    <dbReference type="NCBI Taxonomy" id="1213861"/>
    <lineage>
        <taxon>Bacteria</taxon>
        <taxon>Bacillati</taxon>
        <taxon>Actinomycetota</taxon>
        <taxon>Actinomycetes</taxon>
        <taxon>Pseudonocardiales</taxon>
        <taxon>Pseudonocardiaceae</taxon>
        <taxon>Actinocrispum</taxon>
    </lineage>
</organism>
<dbReference type="SUPFAM" id="SSF51679">
    <property type="entry name" value="Bacterial luciferase-like"/>
    <property type="match status" value="1"/>
</dbReference>
<dbReference type="InterPro" id="IPR036661">
    <property type="entry name" value="Luciferase-like_sf"/>
</dbReference>
<dbReference type="Pfam" id="PF00296">
    <property type="entry name" value="Bac_luciferase"/>
    <property type="match status" value="1"/>
</dbReference>
<dbReference type="GO" id="GO:0016705">
    <property type="term" value="F:oxidoreductase activity, acting on paired donors, with incorporation or reduction of molecular oxygen"/>
    <property type="evidence" value="ECO:0007669"/>
    <property type="project" value="InterPro"/>
</dbReference>
<dbReference type="InterPro" id="IPR019949">
    <property type="entry name" value="CmoO-like"/>
</dbReference>
<dbReference type="AlphaFoldDB" id="A0A4R2JY12"/>
<dbReference type="NCBIfam" id="TIGR03558">
    <property type="entry name" value="oxido_grp_1"/>
    <property type="match status" value="1"/>
</dbReference>
<protein>
    <submittedName>
        <fullName evidence="3">Luciferase family oxidoreductase group 1</fullName>
    </submittedName>
</protein>
<dbReference type="EMBL" id="SLWS01000002">
    <property type="protein sequence ID" value="TCO62318.1"/>
    <property type="molecule type" value="Genomic_DNA"/>
</dbReference>
<gene>
    <name evidence="3" type="ORF">EV192_102455</name>
</gene>
<dbReference type="Proteomes" id="UP000295680">
    <property type="component" value="Unassembled WGS sequence"/>
</dbReference>
<evidence type="ECO:0000313" key="3">
    <source>
        <dbReference type="EMBL" id="TCO62318.1"/>
    </source>
</evidence>
<sequence>MVKSTVPLSVLDTAPVWRGSTPAQSLRDMMDLAKNVERLGYHRYWVAEHHNTLSIASSSPAVLVGQLASVTTSLRVGSGGVMLPNHPPLVIAEQFGTLEALHSGRIDLGIGRAPGTDPTTAKALRRTTDEMAGEDFPKQIAELMAYFSGPVENGSGKAIHAIPAEGNGPPLWLLGSSGASAEVAGRLGLPFAFAHHINPGNTLGALEIYRESFQPSAALAEPYVLVCAMVIAADTEERAEWFASSIGLTILRMRGGLPQGPHTPPEEASAYPYTPEETDLIKQMLSSRIIGGPDTVRRKVHELLASTKADELMVVTLIHGQENRVRSYELVAEAVALGQPDQVSAL</sequence>
<proteinExistence type="predicted"/>
<reference evidence="3 4" key="1">
    <citation type="submission" date="2019-03" db="EMBL/GenBank/DDBJ databases">
        <title>Genomic Encyclopedia of Type Strains, Phase IV (KMG-IV): sequencing the most valuable type-strain genomes for metagenomic binning, comparative biology and taxonomic classification.</title>
        <authorList>
            <person name="Goeker M."/>
        </authorList>
    </citation>
    <scope>NUCLEOTIDE SEQUENCE [LARGE SCALE GENOMIC DNA]</scope>
    <source>
        <strain evidence="3 4">DSM 45934</strain>
    </source>
</reference>
<comment type="similarity">
    <text evidence="1">To bacterial alkanal monooxygenase alpha and beta chains.</text>
</comment>